<dbReference type="EMBL" id="WNCR01000009">
    <property type="protein sequence ID" value="MTU30628.1"/>
    <property type="molecule type" value="Genomic_DNA"/>
</dbReference>
<dbReference type="HAMAP" id="MF_00057">
    <property type="entry name" value="KdsB"/>
    <property type="match status" value="1"/>
</dbReference>
<proteinExistence type="inferred from homology"/>
<dbReference type="NCBIfam" id="NF009905">
    <property type="entry name" value="PRK13368.1"/>
    <property type="match status" value="1"/>
</dbReference>
<evidence type="ECO:0000256" key="5">
    <source>
        <dbReference type="HAMAP-Rule" id="MF_00057"/>
    </source>
</evidence>
<dbReference type="GO" id="GO:0033468">
    <property type="term" value="P:CMP-keto-3-deoxy-D-manno-octulosonic acid biosynthetic process"/>
    <property type="evidence" value="ECO:0007669"/>
    <property type="project" value="UniProtKB-UniRule"/>
</dbReference>
<dbReference type="Proteomes" id="UP000434916">
    <property type="component" value="Unassembled WGS sequence"/>
</dbReference>
<dbReference type="EC" id="2.7.7.38" evidence="5"/>
<keyword evidence="2 5" id="KW-0808">Transferase</keyword>
<dbReference type="NCBIfam" id="TIGR00466">
    <property type="entry name" value="kdsB"/>
    <property type="match status" value="1"/>
</dbReference>
<evidence type="ECO:0000313" key="14">
    <source>
        <dbReference type="Proteomes" id="UP000261088"/>
    </source>
</evidence>
<evidence type="ECO:0000313" key="7">
    <source>
        <dbReference type="EMBL" id="MTU39546.1"/>
    </source>
</evidence>
<accession>A0A3R6GSA7</accession>
<evidence type="ECO:0000256" key="1">
    <source>
        <dbReference type="ARBA" id="ARBA00004370"/>
    </source>
</evidence>
<dbReference type="EMBL" id="QRKC01000004">
    <property type="protein sequence ID" value="RHH77234.1"/>
    <property type="molecule type" value="Genomic_DNA"/>
</dbReference>
<dbReference type="NCBIfam" id="NF003950">
    <property type="entry name" value="PRK05450.1-3"/>
    <property type="match status" value="1"/>
</dbReference>
<comment type="pathway">
    <text evidence="5">Nucleotide-sugar biosynthesis; CMP-3-deoxy-D-manno-octulosonate biosynthesis; CMP-3-deoxy-D-manno-octulosonate from 3-deoxy-D-manno-octulosonate and CTP: step 1/1.</text>
</comment>
<keyword evidence="3 5" id="KW-0548">Nucleotidyltransferase</keyword>
<dbReference type="Proteomes" id="UP000285173">
    <property type="component" value="Unassembled WGS sequence"/>
</dbReference>
<dbReference type="InterPro" id="IPR029044">
    <property type="entry name" value="Nucleotide-diphossugar_trans"/>
</dbReference>
<sequence>MKFIGIIPARYASTRFPGKPLADLAGKPMIQRVYEQVQNVLDSVCVATDDNRIEAAVQAFGGNVIMTSDQHKSGTDRCYEAYCKIGDGYDVVVNIQGDEPFIQPEQIEILKACFIDDSIQIATLVKPFRPDDDFETTLFNANSPKVVLNKKNEAMYFSRSIIPYMRGRKYTEWLPNHTYYKHIGLYAYRADTLKEITHLPQSPLELAESLEQLRWLENGYKIKVGITQQETIGIDTPEDMEKALAFLKNREYQPTNESASA</sequence>
<evidence type="ECO:0000313" key="18">
    <source>
        <dbReference type="Proteomes" id="UP000434916"/>
    </source>
</evidence>
<dbReference type="Proteomes" id="UP000448908">
    <property type="component" value="Unassembled WGS sequence"/>
</dbReference>
<evidence type="ECO:0000313" key="11">
    <source>
        <dbReference type="EMBL" id="RGZ48835.1"/>
    </source>
</evidence>
<evidence type="ECO:0000313" key="21">
    <source>
        <dbReference type="Proteomes" id="UP000482671"/>
    </source>
</evidence>
<dbReference type="EMBL" id="WNDA01000012">
    <property type="protein sequence ID" value="MTU69346.1"/>
    <property type="molecule type" value="Genomic_DNA"/>
</dbReference>
<keyword evidence="5" id="KW-0963">Cytoplasm</keyword>
<dbReference type="EMBL" id="WNCN01000009">
    <property type="protein sequence ID" value="MTU39546.1"/>
    <property type="molecule type" value="Genomic_DNA"/>
</dbReference>
<dbReference type="Pfam" id="PF02348">
    <property type="entry name" value="CTP_transf_3"/>
    <property type="match status" value="1"/>
</dbReference>
<evidence type="ECO:0000313" key="12">
    <source>
        <dbReference type="EMBL" id="RHC85834.1"/>
    </source>
</evidence>
<dbReference type="EMBL" id="QSUP01000009">
    <property type="protein sequence ID" value="RGN51773.1"/>
    <property type="molecule type" value="Genomic_DNA"/>
</dbReference>
<dbReference type="PANTHER" id="PTHR42866:SF2">
    <property type="entry name" value="3-DEOXY-MANNO-OCTULOSONATE CYTIDYLYLTRANSFERASE, MITOCHONDRIAL"/>
    <property type="match status" value="1"/>
</dbReference>
<dbReference type="Proteomes" id="UP000286260">
    <property type="component" value="Unassembled WGS sequence"/>
</dbReference>
<evidence type="ECO:0000313" key="6">
    <source>
        <dbReference type="EMBL" id="MTU30628.1"/>
    </source>
</evidence>
<evidence type="ECO:0000313" key="9">
    <source>
        <dbReference type="EMBL" id="MTV02062.1"/>
    </source>
</evidence>
<organism evidence="11 16">
    <name type="scientific">Parabacteroides merdae</name>
    <dbReference type="NCBI Taxonomy" id="46503"/>
    <lineage>
        <taxon>Bacteria</taxon>
        <taxon>Pseudomonadati</taxon>
        <taxon>Bacteroidota</taxon>
        <taxon>Bacteroidia</taxon>
        <taxon>Bacteroidales</taxon>
        <taxon>Tannerellaceae</taxon>
        <taxon>Parabacteroides</taxon>
    </lineage>
</organism>
<name>A0A3R6GSA7_9BACT</name>
<evidence type="ECO:0000313" key="19">
    <source>
        <dbReference type="Proteomes" id="UP000437446"/>
    </source>
</evidence>
<dbReference type="PANTHER" id="PTHR42866">
    <property type="entry name" value="3-DEOXY-MANNO-OCTULOSONATE CYTIDYLYLTRANSFERASE"/>
    <property type="match status" value="1"/>
</dbReference>
<dbReference type="SUPFAM" id="SSF53448">
    <property type="entry name" value="Nucleotide-diphospho-sugar transferases"/>
    <property type="match status" value="1"/>
</dbReference>
<dbReference type="CDD" id="cd02517">
    <property type="entry name" value="CMP-KDO-Synthetase"/>
    <property type="match status" value="1"/>
</dbReference>
<keyword evidence="4 5" id="KW-0448">Lipopolysaccharide biosynthesis</keyword>
<evidence type="ECO:0000313" key="15">
    <source>
        <dbReference type="Proteomes" id="UP000283732"/>
    </source>
</evidence>
<dbReference type="InterPro" id="IPR003329">
    <property type="entry name" value="Cytidylyl_trans"/>
</dbReference>
<dbReference type="Gene3D" id="3.90.550.10">
    <property type="entry name" value="Spore Coat Polysaccharide Biosynthesis Protein SpsA, Chain A"/>
    <property type="match status" value="1"/>
</dbReference>
<reference evidence="18 19" key="2">
    <citation type="journal article" date="2019" name="Nat. Med.">
        <title>A library of human gut bacterial isolates paired with longitudinal multiomics data enables mechanistic microbiome research.</title>
        <authorList>
            <person name="Poyet M."/>
            <person name="Groussin M."/>
            <person name="Gibbons S.M."/>
            <person name="Avila-Pacheco J."/>
            <person name="Jiang X."/>
            <person name="Kearney S.M."/>
            <person name="Perrotta A.R."/>
            <person name="Berdy B."/>
            <person name="Zhao S."/>
            <person name="Lieberman T.D."/>
            <person name="Swanson P.K."/>
            <person name="Smith M."/>
            <person name="Roesemann S."/>
            <person name="Alexander J.E."/>
            <person name="Rich S.A."/>
            <person name="Livny J."/>
            <person name="Vlamakis H."/>
            <person name="Clish C."/>
            <person name="Bullock K."/>
            <person name="Deik A."/>
            <person name="Scott J."/>
            <person name="Pierce K.A."/>
            <person name="Xavier R.J."/>
            <person name="Alm E.J."/>
        </authorList>
    </citation>
    <scope>NUCLEOTIDE SEQUENCE [LARGE SCALE GENOMIC DNA]</scope>
    <source>
        <strain evidence="9 21">BIOML-A11</strain>
        <strain evidence="8 20">BIOML-A16</strain>
        <strain evidence="6 19">BIOML-A25</strain>
        <strain evidence="7 18">BIOML-A29</strain>
    </source>
</reference>
<evidence type="ECO:0000313" key="13">
    <source>
        <dbReference type="EMBL" id="RHH77234.1"/>
    </source>
</evidence>
<dbReference type="FunFam" id="3.90.550.10:FF:000011">
    <property type="entry name" value="3-deoxy-manno-octulosonate cytidylyltransferase"/>
    <property type="match status" value="1"/>
</dbReference>
<keyword evidence="18" id="KW-1185">Reference proteome</keyword>
<dbReference type="GO" id="GO:0005829">
    <property type="term" value="C:cytosol"/>
    <property type="evidence" value="ECO:0007669"/>
    <property type="project" value="TreeGrafter"/>
</dbReference>
<evidence type="ECO:0000313" key="20">
    <source>
        <dbReference type="Proteomes" id="UP000448908"/>
    </source>
</evidence>
<comment type="subcellular location">
    <subcellularLocation>
        <location evidence="5">Cytoplasm</location>
    </subcellularLocation>
    <subcellularLocation>
        <location evidence="1">Membrane</location>
    </subcellularLocation>
</comment>
<comment type="similarity">
    <text evidence="5">Belongs to the KdsB family.</text>
</comment>
<evidence type="ECO:0000313" key="16">
    <source>
        <dbReference type="Proteomes" id="UP000285173"/>
    </source>
</evidence>
<comment type="catalytic activity">
    <reaction evidence="5">
        <text>3-deoxy-alpha-D-manno-oct-2-ulosonate + CTP = CMP-3-deoxy-beta-D-manno-octulosonate + diphosphate</text>
        <dbReference type="Rhea" id="RHEA:23448"/>
        <dbReference type="ChEBI" id="CHEBI:33019"/>
        <dbReference type="ChEBI" id="CHEBI:37563"/>
        <dbReference type="ChEBI" id="CHEBI:85986"/>
        <dbReference type="ChEBI" id="CHEBI:85987"/>
        <dbReference type="EC" id="2.7.7.38"/>
    </reaction>
</comment>
<dbReference type="UniPathway" id="UPA00358">
    <property type="reaction ID" value="UER00476"/>
</dbReference>
<dbReference type="RefSeq" id="WP_005651239.1">
    <property type="nucleotide sequence ID" value="NZ_BAABZJ010000001.1"/>
</dbReference>
<dbReference type="Proteomes" id="UP000437446">
    <property type="component" value="Unassembled WGS sequence"/>
</dbReference>
<dbReference type="NCBIfam" id="NF003952">
    <property type="entry name" value="PRK05450.1-5"/>
    <property type="match status" value="1"/>
</dbReference>
<dbReference type="AlphaFoldDB" id="A0A3R6GSA7"/>
<evidence type="ECO:0000313" key="17">
    <source>
        <dbReference type="Proteomes" id="UP000286260"/>
    </source>
</evidence>
<dbReference type="Proteomes" id="UP000261088">
    <property type="component" value="Unassembled WGS sequence"/>
</dbReference>
<gene>
    <name evidence="5 11" type="primary">kdsB</name>
    <name evidence="13" type="ORF">DW191_10840</name>
    <name evidence="12" type="ORF">DW828_08950</name>
    <name evidence="11" type="ORF">DW986_07625</name>
    <name evidence="10" type="ORF">DXB61_09280</name>
    <name evidence="6" type="ORF">GMD66_15685</name>
    <name evidence="7" type="ORF">GMD82_08635</name>
    <name evidence="8" type="ORF">GMD92_09710</name>
    <name evidence="9" type="ORF">GME02_10385</name>
</gene>
<evidence type="ECO:0000313" key="8">
    <source>
        <dbReference type="EMBL" id="MTU69346.1"/>
    </source>
</evidence>
<evidence type="ECO:0000256" key="2">
    <source>
        <dbReference type="ARBA" id="ARBA00022679"/>
    </source>
</evidence>
<dbReference type="GO" id="GO:0016020">
    <property type="term" value="C:membrane"/>
    <property type="evidence" value="ECO:0007669"/>
    <property type="project" value="UniProtKB-SubCell"/>
</dbReference>
<dbReference type="InterPro" id="IPR004528">
    <property type="entry name" value="KdsB"/>
</dbReference>
<comment type="caution">
    <text evidence="11">The sequence shown here is derived from an EMBL/GenBank/DDBJ whole genome shotgun (WGS) entry which is preliminary data.</text>
</comment>
<dbReference type="GO" id="GO:0009103">
    <property type="term" value="P:lipopolysaccharide biosynthetic process"/>
    <property type="evidence" value="ECO:0007669"/>
    <property type="project" value="UniProtKB-UniRule"/>
</dbReference>
<evidence type="ECO:0000313" key="10">
    <source>
        <dbReference type="EMBL" id="RGN51773.1"/>
    </source>
</evidence>
<dbReference type="GO" id="GO:0008690">
    <property type="term" value="F:3-deoxy-manno-octulosonate cytidylyltransferase activity"/>
    <property type="evidence" value="ECO:0007669"/>
    <property type="project" value="UniProtKB-UniRule"/>
</dbReference>
<comment type="function">
    <text evidence="5">Activates KDO (a required 8-carbon sugar) for incorporation into bacterial lipopolysaccharide in Gram-negative bacteria.</text>
</comment>
<dbReference type="EMBL" id="WNDD01000010">
    <property type="protein sequence ID" value="MTV02062.1"/>
    <property type="molecule type" value="Genomic_DNA"/>
</dbReference>
<reference evidence="14 15" key="1">
    <citation type="submission" date="2018-08" db="EMBL/GenBank/DDBJ databases">
        <title>A genome reference for cultivated species of the human gut microbiota.</title>
        <authorList>
            <person name="Zou Y."/>
            <person name="Xue W."/>
            <person name="Luo G."/>
        </authorList>
    </citation>
    <scope>NUCLEOTIDE SEQUENCE [LARGE SCALE GENOMIC DNA]</scope>
    <source>
        <strain evidence="13 15">AM16-50</strain>
        <strain evidence="12 17">AM34-17</strain>
        <strain evidence="11 16">AM50-15</strain>
        <strain evidence="10 14">OM05-11AA</strain>
    </source>
</reference>
<protein>
    <recommendedName>
        <fullName evidence="5">3-deoxy-manno-octulosonate cytidylyltransferase</fullName>
        <ecNumber evidence="5">2.7.7.38</ecNumber>
    </recommendedName>
    <alternativeName>
        <fullName evidence="5">CMP-2-keto-3-deoxyoctulosonic acid synthase</fullName>
        <shortName evidence="5">CKS</shortName>
        <shortName evidence="5">CMP-KDO synthase</shortName>
    </alternativeName>
</protein>
<evidence type="ECO:0000256" key="3">
    <source>
        <dbReference type="ARBA" id="ARBA00022695"/>
    </source>
</evidence>
<dbReference type="EMBL" id="QSII01000010">
    <property type="protein sequence ID" value="RHC85834.1"/>
    <property type="molecule type" value="Genomic_DNA"/>
</dbReference>
<dbReference type="Proteomes" id="UP000283732">
    <property type="component" value="Unassembled WGS sequence"/>
</dbReference>
<dbReference type="EMBL" id="QSEF01000009">
    <property type="protein sequence ID" value="RGZ48835.1"/>
    <property type="molecule type" value="Genomic_DNA"/>
</dbReference>
<dbReference type="Proteomes" id="UP000482671">
    <property type="component" value="Unassembled WGS sequence"/>
</dbReference>
<evidence type="ECO:0000256" key="4">
    <source>
        <dbReference type="ARBA" id="ARBA00022985"/>
    </source>
</evidence>